<comment type="catalytic activity">
    <reaction evidence="5">
        <text>Endohydrolysis of (1-&gt;4)-alpha-D-glucosidic linkages in polysaccharides containing three or more (1-&gt;4)-alpha-linked D-glucose units.</text>
        <dbReference type="EC" id="3.2.1.1"/>
    </reaction>
</comment>
<evidence type="ECO:0000256" key="5">
    <source>
        <dbReference type="RuleBase" id="RU361134"/>
    </source>
</evidence>
<feature type="domain" description="Glycosyl hydrolase family 13 catalytic" evidence="8">
    <location>
        <begin position="94"/>
        <end position="480"/>
    </location>
</feature>
<dbReference type="InterPro" id="IPR006046">
    <property type="entry name" value="Alpha_amylase"/>
</dbReference>
<organism evidence="9 10">
    <name type="scientific">Paenibacillus rhizosphaerae</name>
    <dbReference type="NCBI Taxonomy" id="297318"/>
    <lineage>
        <taxon>Bacteria</taxon>
        <taxon>Bacillati</taxon>
        <taxon>Bacillota</taxon>
        <taxon>Bacilli</taxon>
        <taxon>Bacillales</taxon>
        <taxon>Paenibacillaceae</taxon>
        <taxon>Paenibacillus</taxon>
    </lineage>
</organism>
<evidence type="ECO:0000256" key="6">
    <source>
        <dbReference type="SAM" id="MobiDB-lite"/>
    </source>
</evidence>
<evidence type="ECO:0000313" key="10">
    <source>
        <dbReference type="Proteomes" id="UP000517523"/>
    </source>
</evidence>
<comment type="caution">
    <text evidence="9">The sequence shown here is derived from an EMBL/GenBank/DDBJ whole genome shotgun (WGS) entry which is preliminary data.</text>
</comment>
<evidence type="ECO:0000313" key="9">
    <source>
        <dbReference type="EMBL" id="MBB3130119.1"/>
    </source>
</evidence>
<dbReference type="InterPro" id="IPR013780">
    <property type="entry name" value="Glyco_hydro_b"/>
</dbReference>
<dbReference type="PROSITE" id="PS51257">
    <property type="entry name" value="PROKAR_LIPOPROTEIN"/>
    <property type="match status" value="1"/>
</dbReference>
<feature type="signal peptide" evidence="7">
    <location>
        <begin position="1"/>
        <end position="41"/>
    </location>
</feature>
<dbReference type="GO" id="GO:0043169">
    <property type="term" value="F:cation binding"/>
    <property type="evidence" value="ECO:0007669"/>
    <property type="project" value="InterPro"/>
</dbReference>
<dbReference type="PANTHER" id="PTHR10357">
    <property type="entry name" value="ALPHA-AMYLASE FAMILY MEMBER"/>
    <property type="match status" value="1"/>
</dbReference>
<proteinExistence type="inferred from homology"/>
<dbReference type="InterPro" id="IPR056300">
    <property type="entry name" value="SusG-like_C"/>
</dbReference>
<keyword evidence="5" id="KW-0119">Carbohydrate metabolism</keyword>
<dbReference type="SUPFAM" id="SSF51011">
    <property type="entry name" value="Glycosyl hydrolase domain"/>
    <property type="match status" value="1"/>
</dbReference>
<name>A0A839TXY2_9BACL</name>
<keyword evidence="7" id="KW-0732">Signal</keyword>
<dbReference type="Gene3D" id="3.90.400.10">
    <property type="entry name" value="Oligo-1,6-glucosidase, Domain 2"/>
    <property type="match status" value="1"/>
</dbReference>
<feature type="compositionally biased region" description="Gly residues" evidence="6">
    <location>
        <begin position="54"/>
        <end position="67"/>
    </location>
</feature>
<dbReference type="PRINTS" id="PR00110">
    <property type="entry name" value="ALPHAAMYLASE"/>
</dbReference>
<protein>
    <recommendedName>
        <fullName evidence="5">Alpha-amylase</fullName>
        <ecNumber evidence="5">3.2.1.1</ecNumber>
    </recommendedName>
</protein>
<dbReference type="CDD" id="cd11316">
    <property type="entry name" value="AmyAc_bac2_AmyA"/>
    <property type="match status" value="1"/>
</dbReference>
<dbReference type="EMBL" id="JACHXJ010000004">
    <property type="protein sequence ID" value="MBB3130119.1"/>
    <property type="molecule type" value="Genomic_DNA"/>
</dbReference>
<keyword evidence="3 5" id="KW-0326">Glycosidase</keyword>
<dbReference type="Gene3D" id="2.60.40.1180">
    <property type="entry name" value="Golgi alpha-mannosidase II"/>
    <property type="match status" value="1"/>
</dbReference>
<dbReference type="InterPro" id="IPR017853">
    <property type="entry name" value="GH"/>
</dbReference>
<dbReference type="PANTHER" id="PTHR10357:SF179">
    <property type="entry name" value="NEUTRAL AND BASIC AMINO ACID TRANSPORT PROTEIN RBAT"/>
    <property type="match status" value="1"/>
</dbReference>
<dbReference type="SMART" id="SM00642">
    <property type="entry name" value="Aamy"/>
    <property type="match status" value="1"/>
</dbReference>
<dbReference type="InterPro" id="IPR045857">
    <property type="entry name" value="O16G_dom_2"/>
</dbReference>
<dbReference type="InterPro" id="IPR006047">
    <property type="entry name" value="GH13_cat_dom"/>
</dbReference>
<dbReference type="Pfam" id="PF00128">
    <property type="entry name" value="Alpha-amylase"/>
    <property type="match status" value="1"/>
</dbReference>
<dbReference type="Gene3D" id="3.20.20.80">
    <property type="entry name" value="Glycosidases"/>
    <property type="match status" value="1"/>
</dbReference>
<feature type="region of interest" description="Disordered" evidence="6">
    <location>
        <begin position="37"/>
        <end position="81"/>
    </location>
</feature>
<feature type="chain" id="PRO_5032507399" description="Alpha-amylase" evidence="7">
    <location>
        <begin position="42"/>
        <end position="585"/>
    </location>
</feature>
<dbReference type="Pfam" id="PF23915">
    <property type="entry name" value="SusG_C"/>
    <property type="match status" value="1"/>
</dbReference>
<gene>
    <name evidence="9" type="ORF">FHS19_004824</name>
</gene>
<evidence type="ECO:0000259" key="8">
    <source>
        <dbReference type="SMART" id="SM00642"/>
    </source>
</evidence>
<dbReference type="Proteomes" id="UP000517523">
    <property type="component" value="Unassembled WGS sequence"/>
</dbReference>
<sequence>MKTNKWGRPAGHRLRKLAAGITAVFMAVALLSGCSSTGDHAAEDTGAQDRPGAKAGGQTAGQQGQAGTGTTAGEQGGGTAATAVDEQPSTVFYEVFVRSFHDSNGDGIGDLKGLTQKLDYLNDGNPVTTDDLGVGGIWLMPIQPSPSYHGYDITDYEGINPDYGTLDDLQELIAGAHKRGIKVIMDLVLNHTSTQHPWFVSASKDPHSKYRDWYVWAEDQKLSPTGVSAAGGGSPWYALNGSHYLAAFWEGMPDLNYDNPEVRAEAVRIGQYWLKLGMDGFRVDGAKHIYENLQSDRGEAATAKNTAWWQEFRTGMNPVNKDAYIVGEVWENSAAAIAPYLDRAFDSGFNFSLAESILSAVKDEKDNNLAFTLQRTQQFYGKQSQGQFTDAIFLSNHDQDRVMSRLDGNPNHARMAAALLLTLPGNPFIYYGEEIGMRGVKPDERIREPMVWSDLSRQPGQTSWEQPLLTGEAAKGISVRSESADPNSLLSAYRNLIRWREDVPALRDGDIQSYDSGNLAVVSFVRRSAQQTVLVLHNLSGKEQQVQLGAEQEGGVEKVLKSSNKSTVLKQNLLRIPPYSSVILE</sequence>
<dbReference type="GO" id="GO:0004556">
    <property type="term" value="F:alpha-amylase activity"/>
    <property type="evidence" value="ECO:0007669"/>
    <property type="project" value="UniProtKB-UniRule"/>
</dbReference>
<evidence type="ECO:0000256" key="3">
    <source>
        <dbReference type="ARBA" id="ARBA00023295"/>
    </source>
</evidence>
<comment type="similarity">
    <text evidence="1 4">Belongs to the glycosyl hydrolase 13 family.</text>
</comment>
<keyword evidence="2 5" id="KW-0378">Hydrolase</keyword>
<evidence type="ECO:0000256" key="7">
    <source>
        <dbReference type="SAM" id="SignalP"/>
    </source>
</evidence>
<reference evidence="9 10" key="1">
    <citation type="submission" date="2020-08" db="EMBL/GenBank/DDBJ databases">
        <title>Genomic Encyclopedia of Type Strains, Phase III (KMG-III): the genomes of soil and plant-associated and newly described type strains.</title>
        <authorList>
            <person name="Whitman W."/>
        </authorList>
    </citation>
    <scope>NUCLEOTIDE SEQUENCE [LARGE SCALE GENOMIC DNA]</scope>
    <source>
        <strain evidence="9 10">CECT 5831</strain>
    </source>
</reference>
<dbReference type="AlphaFoldDB" id="A0A839TXY2"/>
<dbReference type="GO" id="GO:0009313">
    <property type="term" value="P:oligosaccharide catabolic process"/>
    <property type="evidence" value="ECO:0007669"/>
    <property type="project" value="TreeGrafter"/>
</dbReference>
<accession>A0A839TXY2</accession>
<evidence type="ECO:0000256" key="4">
    <source>
        <dbReference type="RuleBase" id="RU003615"/>
    </source>
</evidence>
<dbReference type="EC" id="3.2.1.1" evidence="5"/>
<dbReference type="RefSeq" id="WP_246426782.1">
    <property type="nucleotide sequence ID" value="NZ_JACHXJ010000004.1"/>
</dbReference>
<evidence type="ECO:0000256" key="2">
    <source>
        <dbReference type="ARBA" id="ARBA00022801"/>
    </source>
</evidence>
<dbReference type="SUPFAM" id="SSF51445">
    <property type="entry name" value="(Trans)glycosidases"/>
    <property type="match status" value="1"/>
</dbReference>
<evidence type="ECO:0000256" key="1">
    <source>
        <dbReference type="ARBA" id="ARBA00008061"/>
    </source>
</evidence>